<dbReference type="EMBL" id="FRCL01000022">
    <property type="protein sequence ID" value="SHN20622.1"/>
    <property type="molecule type" value="Genomic_DNA"/>
</dbReference>
<dbReference type="GO" id="GO:0051213">
    <property type="term" value="F:dioxygenase activity"/>
    <property type="evidence" value="ECO:0007669"/>
    <property type="project" value="UniProtKB-KW"/>
</dbReference>
<feature type="domain" description="VOC" evidence="1">
    <location>
        <begin position="15"/>
        <end position="147"/>
    </location>
</feature>
<dbReference type="Gene3D" id="3.10.180.10">
    <property type="entry name" value="2,3-Dihydroxybiphenyl 1,2-Dioxygenase, domain 1"/>
    <property type="match status" value="1"/>
</dbReference>
<dbReference type="InterPro" id="IPR004360">
    <property type="entry name" value="Glyas_Fos-R_dOase_dom"/>
</dbReference>
<name>A0A1M7PT94_9FLAO</name>
<proteinExistence type="predicted"/>
<keyword evidence="3" id="KW-1185">Reference proteome</keyword>
<dbReference type="InterPro" id="IPR037523">
    <property type="entry name" value="VOC_core"/>
</dbReference>
<dbReference type="OrthoDB" id="9795618at2"/>
<keyword evidence="2" id="KW-0560">Oxidoreductase</keyword>
<protein>
    <submittedName>
        <fullName evidence="2">Catechol 2,3-dioxygenase</fullName>
    </submittedName>
</protein>
<organism evidence="2 3">
    <name type="scientific">Flavobacterium xinjiangense</name>
    <dbReference type="NCBI Taxonomy" id="178356"/>
    <lineage>
        <taxon>Bacteria</taxon>
        <taxon>Pseudomonadati</taxon>
        <taxon>Bacteroidota</taxon>
        <taxon>Flavobacteriia</taxon>
        <taxon>Flavobacteriales</taxon>
        <taxon>Flavobacteriaceae</taxon>
        <taxon>Flavobacterium</taxon>
    </lineage>
</organism>
<gene>
    <name evidence="2" type="ORF">SAMN05216269_12226</name>
</gene>
<evidence type="ECO:0000259" key="1">
    <source>
        <dbReference type="PROSITE" id="PS51819"/>
    </source>
</evidence>
<dbReference type="RefSeq" id="WP_073211718.1">
    <property type="nucleotide sequence ID" value="NZ_FRCL01000022.1"/>
</dbReference>
<accession>A0A1M7PT94</accession>
<dbReference type="SUPFAM" id="SSF54593">
    <property type="entry name" value="Glyoxalase/Bleomycin resistance protein/Dihydroxybiphenyl dioxygenase"/>
    <property type="match status" value="1"/>
</dbReference>
<dbReference type="AlphaFoldDB" id="A0A1M7PT94"/>
<evidence type="ECO:0000313" key="2">
    <source>
        <dbReference type="EMBL" id="SHN20622.1"/>
    </source>
</evidence>
<sequence>MKNETYENRGLASFSLYNIAFTVSSMDKSIKWYGDIFGFKLISRTTFSVPAGSVEAAIIERGGLRLELLEVPNAERIDTLFAEVPLHLNVIGNKAIVLQVDDIAIATRELEEIGVTLVWREQYLVGDKMLCTMIQDVDGNKINIFQTDTLIGTEDSN</sequence>
<dbReference type="CDD" id="cd06587">
    <property type="entry name" value="VOC"/>
    <property type="match status" value="1"/>
</dbReference>
<dbReference type="STRING" id="178356.SAMN05216269_12226"/>
<dbReference type="InterPro" id="IPR029068">
    <property type="entry name" value="Glyas_Bleomycin-R_OHBP_Dase"/>
</dbReference>
<dbReference type="Pfam" id="PF00903">
    <property type="entry name" value="Glyoxalase"/>
    <property type="match status" value="1"/>
</dbReference>
<evidence type="ECO:0000313" key="3">
    <source>
        <dbReference type="Proteomes" id="UP000184092"/>
    </source>
</evidence>
<dbReference type="Proteomes" id="UP000184092">
    <property type="component" value="Unassembled WGS sequence"/>
</dbReference>
<dbReference type="PROSITE" id="PS51819">
    <property type="entry name" value="VOC"/>
    <property type="match status" value="1"/>
</dbReference>
<keyword evidence="2" id="KW-0223">Dioxygenase</keyword>
<reference evidence="3" key="1">
    <citation type="submission" date="2016-11" db="EMBL/GenBank/DDBJ databases">
        <authorList>
            <person name="Varghese N."/>
            <person name="Submissions S."/>
        </authorList>
    </citation>
    <scope>NUCLEOTIDE SEQUENCE [LARGE SCALE GENOMIC DNA]</scope>
    <source>
        <strain evidence="3">CGMCC 1.2749</strain>
    </source>
</reference>